<dbReference type="EMBL" id="QMQV01000053">
    <property type="protein sequence ID" value="RLE48934.1"/>
    <property type="molecule type" value="Genomic_DNA"/>
</dbReference>
<gene>
    <name evidence="2" type="ORF">DRJ31_06145</name>
    <name evidence="3" type="ORF">DRJ33_01355</name>
</gene>
<dbReference type="Pfam" id="PF01894">
    <property type="entry name" value="YjbQ"/>
    <property type="match status" value="1"/>
</dbReference>
<evidence type="ECO:0000313" key="3">
    <source>
        <dbReference type="EMBL" id="RLE53325.1"/>
    </source>
</evidence>
<dbReference type="InterPro" id="IPR001602">
    <property type="entry name" value="UPF0047_YjbQ-like"/>
</dbReference>
<comment type="similarity">
    <text evidence="1">Belongs to the UPF0047 family.</text>
</comment>
<dbReference type="SUPFAM" id="SSF111038">
    <property type="entry name" value="YjbQ-like"/>
    <property type="match status" value="1"/>
</dbReference>
<name>A0A497F1H2_9CREN</name>
<accession>A0A497F1H2</accession>
<dbReference type="Proteomes" id="UP000272051">
    <property type="component" value="Unassembled WGS sequence"/>
</dbReference>
<dbReference type="NCBIfam" id="TIGR00149">
    <property type="entry name" value="TIGR00149_YjbQ"/>
    <property type="match status" value="1"/>
</dbReference>
<evidence type="ECO:0000256" key="1">
    <source>
        <dbReference type="ARBA" id="ARBA00005534"/>
    </source>
</evidence>
<evidence type="ECO:0000313" key="2">
    <source>
        <dbReference type="EMBL" id="RLE48934.1"/>
    </source>
</evidence>
<protein>
    <submittedName>
        <fullName evidence="3">YjbQ family protein</fullName>
    </submittedName>
</protein>
<dbReference type="PANTHER" id="PTHR30615:SF8">
    <property type="entry name" value="UPF0047 PROTEIN C4A8.02C"/>
    <property type="match status" value="1"/>
</dbReference>
<reference evidence="4 5" key="1">
    <citation type="submission" date="2018-06" db="EMBL/GenBank/DDBJ databases">
        <title>Extensive metabolic versatility and redundancy in microbially diverse, dynamic hydrothermal sediments.</title>
        <authorList>
            <person name="Dombrowski N."/>
            <person name="Teske A."/>
            <person name="Baker B.J."/>
        </authorList>
    </citation>
    <scope>NUCLEOTIDE SEQUENCE [LARGE SCALE GENOMIC DNA]</scope>
    <source>
        <strain evidence="3">B34_G17</strain>
        <strain evidence="2">B66_G16</strain>
    </source>
</reference>
<evidence type="ECO:0000313" key="5">
    <source>
        <dbReference type="Proteomes" id="UP000278475"/>
    </source>
</evidence>
<sequence length="139" mass="15487">MVVKTSFLEVNSKGEGDVIDLTDKLQEVLDKSGLKNGVLTVFVPGSTGAITTIEYEPGLVVDIRNVLERIAPKGAYYEHEKRWHDGNGHSHVRASLIGPSLTIPFIDGKLTLGTWQQVVFLELDIRPRHRRLVIQMIGE</sequence>
<proteinExistence type="inferred from homology"/>
<dbReference type="PIRSF" id="PIRSF004681">
    <property type="entry name" value="UCP004681"/>
    <property type="match status" value="1"/>
</dbReference>
<dbReference type="EMBL" id="QMQX01000014">
    <property type="protein sequence ID" value="RLE53325.1"/>
    <property type="molecule type" value="Genomic_DNA"/>
</dbReference>
<dbReference type="PANTHER" id="PTHR30615">
    <property type="entry name" value="UNCHARACTERIZED PROTEIN YJBQ-RELATED"/>
    <property type="match status" value="1"/>
</dbReference>
<dbReference type="InterPro" id="IPR035917">
    <property type="entry name" value="YjbQ-like_sf"/>
</dbReference>
<comment type="caution">
    <text evidence="3">The sequence shown here is derived from an EMBL/GenBank/DDBJ whole genome shotgun (WGS) entry which is preliminary data.</text>
</comment>
<organism evidence="3 4">
    <name type="scientific">Thermoproteota archaeon</name>
    <dbReference type="NCBI Taxonomy" id="2056631"/>
    <lineage>
        <taxon>Archaea</taxon>
        <taxon>Thermoproteota</taxon>
    </lineage>
</organism>
<evidence type="ECO:0000313" key="4">
    <source>
        <dbReference type="Proteomes" id="UP000272051"/>
    </source>
</evidence>
<dbReference type="Gene3D" id="2.60.120.460">
    <property type="entry name" value="YjbQ-like"/>
    <property type="match status" value="1"/>
</dbReference>
<dbReference type="AlphaFoldDB" id="A0A497F1H2"/>
<dbReference type="Proteomes" id="UP000278475">
    <property type="component" value="Unassembled WGS sequence"/>
</dbReference>